<dbReference type="AlphaFoldDB" id="A0A9D2T203"/>
<organism evidence="9 10">
    <name type="scientific">Candidatus Mediterraneibacter gallistercoris</name>
    <dbReference type="NCBI Taxonomy" id="2838671"/>
    <lineage>
        <taxon>Bacteria</taxon>
        <taxon>Bacillati</taxon>
        <taxon>Bacillota</taxon>
        <taxon>Clostridia</taxon>
        <taxon>Lachnospirales</taxon>
        <taxon>Lachnospiraceae</taxon>
        <taxon>Mediterraneibacter</taxon>
    </lineage>
</organism>
<feature type="transmembrane region" description="Helical" evidence="7">
    <location>
        <begin position="21"/>
        <end position="43"/>
    </location>
</feature>
<feature type="transmembrane region" description="Helical" evidence="7">
    <location>
        <begin position="194"/>
        <end position="215"/>
    </location>
</feature>
<dbReference type="Proteomes" id="UP000823895">
    <property type="component" value="Unassembled WGS sequence"/>
</dbReference>
<protein>
    <submittedName>
        <fullName evidence="9">Carbohydrate ABC transporter permease</fullName>
    </submittedName>
</protein>
<evidence type="ECO:0000256" key="1">
    <source>
        <dbReference type="ARBA" id="ARBA00004651"/>
    </source>
</evidence>
<gene>
    <name evidence="9" type="ORF">H9756_02430</name>
</gene>
<evidence type="ECO:0000256" key="2">
    <source>
        <dbReference type="ARBA" id="ARBA00022448"/>
    </source>
</evidence>
<dbReference type="CDD" id="cd06261">
    <property type="entry name" value="TM_PBP2"/>
    <property type="match status" value="1"/>
</dbReference>
<dbReference type="InterPro" id="IPR035906">
    <property type="entry name" value="MetI-like_sf"/>
</dbReference>
<dbReference type="EMBL" id="DWWI01000054">
    <property type="protein sequence ID" value="HJC42526.1"/>
    <property type="molecule type" value="Genomic_DNA"/>
</dbReference>
<feature type="transmembrane region" description="Helical" evidence="7">
    <location>
        <begin position="117"/>
        <end position="138"/>
    </location>
</feature>
<dbReference type="PANTHER" id="PTHR43744">
    <property type="entry name" value="ABC TRANSPORTER PERMEASE PROTEIN MG189-RELATED-RELATED"/>
    <property type="match status" value="1"/>
</dbReference>
<evidence type="ECO:0000256" key="6">
    <source>
        <dbReference type="ARBA" id="ARBA00023136"/>
    </source>
</evidence>
<accession>A0A9D2T203</accession>
<comment type="similarity">
    <text evidence="7">Belongs to the binding-protein-dependent transport system permease family.</text>
</comment>
<keyword evidence="6 7" id="KW-0472">Membrane</keyword>
<name>A0A9D2T203_9FIRM</name>
<keyword evidence="2 7" id="KW-0813">Transport</keyword>
<keyword evidence="5 7" id="KW-1133">Transmembrane helix</keyword>
<keyword evidence="4 7" id="KW-0812">Transmembrane</keyword>
<keyword evidence="3" id="KW-1003">Cell membrane</keyword>
<comment type="caution">
    <text evidence="9">The sequence shown here is derived from an EMBL/GenBank/DDBJ whole genome shotgun (WGS) entry which is preliminary data.</text>
</comment>
<dbReference type="GO" id="GO:0005886">
    <property type="term" value="C:plasma membrane"/>
    <property type="evidence" value="ECO:0007669"/>
    <property type="project" value="UniProtKB-SubCell"/>
</dbReference>
<evidence type="ECO:0000256" key="4">
    <source>
        <dbReference type="ARBA" id="ARBA00022692"/>
    </source>
</evidence>
<dbReference type="PROSITE" id="PS50928">
    <property type="entry name" value="ABC_TM1"/>
    <property type="match status" value="1"/>
</dbReference>
<feature type="transmembrane region" description="Helical" evidence="7">
    <location>
        <begin position="253"/>
        <end position="274"/>
    </location>
</feature>
<proteinExistence type="inferred from homology"/>
<evidence type="ECO:0000256" key="3">
    <source>
        <dbReference type="ARBA" id="ARBA00022475"/>
    </source>
</evidence>
<reference evidence="9" key="1">
    <citation type="journal article" date="2021" name="PeerJ">
        <title>Extensive microbial diversity within the chicken gut microbiome revealed by metagenomics and culture.</title>
        <authorList>
            <person name="Gilroy R."/>
            <person name="Ravi A."/>
            <person name="Getino M."/>
            <person name="Pursley I."/>
            <person name="Horton D.L."/>
            <person name="Alikhan N.F."/>
            <person name="Baker D."/>
            <person name="Gharbi K."/>
            <person name="Hall N."/>
            <person name="Watson M."/>
            <person name="Adriaenssens E.M."/>
            <person name="Foster-Nyarko E."/>
            <person name="Jarju S."/>
            <person name="Secka A."/>
            <person name="Antonio M."/>
            <person name="Oren A."/>
            <person name="Chaudhuri R.R."/>
            <person name="La Ragione R."/>
            <person name="Hildebrand F."/>
            <person name="Pallen M.J."/>
        </authorList>
    </citation>
    <scope>NUCLEOTIDE SEQUENCE</scope>
    <source>
        <strain evidence="9">CHK165-2605</strain>
    </source>
</reference>
<evidence type="ECO:0000256" key="7">
    <source>
        <dbReference type="RuleBase" id="RU363032"/>
    </source>
</evidence>
<evidence type="ECO:0000313" key="10">
    <source>
        <dbReference type="Proteomes" id="UP000823895"/>
    </source>
</evidence>
<dbReference type="Pfam" id="PF00528">
    <property type="entry name" value="BPD_transp_1"/>
    <property type="match status" value="1"/>
</dbReference>
<sequence length="289" mass="32438">MANLDEKSSEVKTKKAKAVDGVVFILLLVGAIVMVFPLIYMFLSSFMTKNQILSANFSIIPDPWKFGKYAEVLQKPEFLRGLRNTLIVALPVLVVGGFTSSLAAFSFSKLKFKGKSGIFLGLLATMMIPFAVVMIPQYVMFTKMGWTNSLLPLIIPGLFGNVSIIFFLRQNLTSVPDSIVEAAKIDGCGYFRMYYGIFLPLMKGALMTQLILWFMGIWNDYLAPTIFIQDEEWFTLQVVIRSFNAYYAVNSDYPLIMAASVLAILPTLLLFFFFQRYIIESMAVSGIKG</sequence>
<comment type="subcellular location">
    <subcellularLocation>
        <location evidence="1 7">Cell membrane</location>
        <topology evidence="1 7">Multi-pass membrane protein</topology>
    </subcellularLocation>
</comment>
<dbReference type="PANTHER" id="PTHR43744:SF12">
    <property type="entry name" value="ABC TRANSPORTER PERMEASE PROTEIN MG189-RELATED"/>
    <property type="match status" value="1"/>
</dbReference>
<evidence type="ECO:0000256" key="5">
    <source>
        <dbReference type="ARBA" id="ARBA00022989"/>
    </source>
</evidence>
<dbReference type="Gene3D" id="1.10.3720.10">
    <property type="entry name" value="MetI-like"/>
    <property type="match status" value="1"/>
</dbReference>
<dbReference type="SUPFAM" id="SSF161098">
    <property type="entry name" value="MetI-like"/>
    <property type="match status" value="1"/>
</dbReference>
<evidence type="ECO:0000259" key="8">
    <source>
        <dbReference type="PROSITE" id="PS50928"/>
    </source>
</evidence>
<feature type="transmembrane region" description="Helical" evidence="7">
    <location>
        <begin position="150"/>
        <end position="168"/>
    </location>
</feature>
<dbReference type="GO" id="GO:0055085">
    <property type="term" value="P:transmembrane transport"/>
    <property type="evidence" value="ECO:0007669"/>
    <property type="project" value="InterPro"/>
</dbReference>
<feature type="transmembrane region" description="Helical" evidence="7">
    <location>
        <begin position="86"/>
        <end position="105"/>
    </location>
</feature>
<evidence type="ECO:0000313" key="9">
    <source>
        <dbReference type="EMBL" id="HJC42526.1"/>
    </source>
</evidence>
<reference evidence="9" key="2">
    <citation type="submission" date="2021-04" db="EMBL/GenBank/DDBJ databases">
        <authorList>
            <person name="Gilroy R."/>
        </authorList>
    </citation>
    <scope>NUCLEOTIDE SEQUENCE</scope>
    <source>
        <strain evidence="9">CHK165-2605</strain>
    </source>
</reference>
<feature type="domain" description="ABC transmembrane type-1" evidence="8">
    <location>
        <begin position="82"/>
        <end position="274"/>
    </location>
</feature>
<dbReference type="InterPro" id="IPR000515">
    <property type="entry name" value="MetI-like"/>
</dbReference>